<dbReference type="OrthoDB" id="7062363at2"/>
<evidence type="ECO:0000256" key="1">
    <source>
        <dbReference type="SAM" id="Phobius"/>
    </source>
</evidence>
<evidence type="ECO:0008006" key="4">
    <source>
        <dbReference type="Google" id="ProtNLM"/>
    </source>
</evidence>
<gene>
    <name evidence="2" type="ORF">SAMN04488529_10282</name>
</gene>
<evidence type="ECO:0000313" key="2">
    <source>
        <dbReference type="EMBL" id="SDP08819.1"/>
    </source>
</evidence>
<organism evidence="2 3">
    <name type="scientific">Clostridium gasigenes</name>
    <dbReference type="NCBI Taxonomy" id="94869"/>
    <lineage>
        <taxon>Bacteria</taxon>
        <taxon>Bacillati</taxon>
        <taxon>Bacillota</taxon>
        <taxon>Clostridia</taxon>
        <taxon>Eubacteriales</taxon>
        <taxon>Clostridiaceae</taxon>
        <taxon>Clostridium</taxon>
    </lineage>
</organism>
<keyword evidence="3" id="KW-1185">Reference proteome</keyword>
<name>A0A1H0PWH1_9CLOT</name>
<dbReference type="Pfam" id="PF11391">
    <property type="entry name" value="DUF2798"/>
    <property type="match status" value="2"/>
</dbReference>
<keyword evidence="1" id="KW-1133">Transmembrane helix</keyword>
<keyword evidence="1" id="KW-0472">Membrane</keyword>
<feature type="transmembrane region" description="Helical" evidence="1">
    <location>
        <begin position="12"/>
        <end position="37"/>
    </location>
</feature>
<protein>
    <recommendedName>
        <fullName evidence="4">DUF2798 domain-containing protein</fullName>
    </recommendedName>
</protein>
<dbReference type="EMBL" id="FNJM01000002">
    <property type="protein sequence ID" value="SDP08819.1"/>
    <property type="molecule type" value="Genomic_DNA"/>
</dbReference>
<evidence type="ECO:0000313" key="3">
    <source>
        <dbReference type="Proteomes" id="UP000198597"/>
    </source>
</evidence>
<feature type="transmembrane region" description="Helical" evidence="1">
    <location>
        <begin position="43"/>
        <end position="67"/>
    </location>
</feature>
<keyword evidence="1" id="KW-0812">Transmembrane</keyword>
<sequence>MEKCMPRNEKEGLIYGSVICGLTCIFMATMNICINMGGVSGEAIVTALKAFPLVFIIAMLLEKFIVGKIADKLVNIFSLPTDSLNAHILFRTFFTVIGMSIIMTTVGGILATGFSLEVIKEFPISWPRNFCVVIFLELLIVQPIARNVMIRMHESQEKYQVTNETNLD</sequence>
<accession>A0A1H0PWH1</accession>
<dbReference type="RefSeq" id="WP_089966700.1">
    <property type="nucleotide sequence ID" value="NZ_FNJM01000002.1"/>
</dbReference>
<feature type="transmembrane region" description="Helical" evidence="1">
    <location>
        <begin position="88"/>
        <end position="114"/>
    </location>
</feature>
<reference evidence="2 3" key="1">
    <citation type="submission" date="2016-10" db="EMBL/GenBank/DDBJ databases">
        <authorList>
            <person name="de Groot N.N."/>
        </authorList>
    </citation>
    <scope>NUCLEOTIDE SEQUENCE [LARGE SCALE GENOMIC DNA]</scope>
    <source>
        <strain evidence="2 3">DSM 12272</strain>
    </source>
</reference>
<dbReference type="InterPro" id="IPR021529">
    <property type="entry name" value="DUF2798"/>
</dbReference>
<dbReference type="Proteomes" id="UP000198597">
    <property type="component" value="Unassembled WGS sequence"/>
</dbReference>
<feature type="transmembrane region" description="Helical" evidence="1">
    <location>
        <begin position="126"/>
        <end position="145"/>
    </location>
</feature>
<dbReference type="AlphaFoldDB" id="A0A1H0PWH1"/>
<proteinExistence type="predicted"/>